<dbReference type="GO" id="GO:0005829">
    <property type="term" value="C:cytosol"/>
    <property type="evidence" value="ECO:0007669"/>
    <property type="project" value="TreeGrafter"/>
</dbReference>
<reference evidence="4" key="1">
    <citation type="journal article" date="2014" name="Int. J. Syst. Evol. Microbiol.">
        <title>Complete genome sequence of Corynebacterium casei LMG S-19264T (=DSM 44701T), isolated from a smear-ripened cheese.</title>
        <authorList>
            <consortium name="US DOE Joint Genome Institute (JGI-PGF)"/>
            <person name="Walter F."/>
            <person name="Albersmeier A."/>
            <person name="Kalinowski J."/>
            <person name="Ruckert C."/>
        </authorList>
    </citation>
    <scope>NUCLEOTIDE SEQUENCE</scope>
    <source>
        <strain evidence="4">CGMCC 1.16548</strain>
    </source>
</reference>
<dbReference type="Gene3D" id="3.40.225.10">
    <property type="entry name" value="Class II aldolase/adducin N-terminal domain"/>
    <property type="match status" value="1"/>
</dbReference>
<protein>
    <recommendedName>
        <fullName evidence="3">Class II aldolase/adducin N-terminal domain-containing protein</fullName>
    </recommendedName>
</protein>
<dbReference type="GO" id="GO:0019323">
    <property type="term" value="P:pentose catabolic process"/>
    <property type="evidence" value="ECO:0007669"/>
    <property type="project" value="TreeGrafter"/>
</dbReference>
<evidence type="ECO:0000256" key="1">
    <source>
        <dbReference type="ARBA" id="ARBA00022723"/>
    </source>
</evidence>
<dbReference type="SMART" id="SM01007">
    <property type="entry name" value="Aldolase_II"/>
    <property type="match status" value="1"/>
</dbReference>
<evidence type="ECO:0000256" key="2">
    <source>
        <dbReference type="ARBA" id="ARBA00023239"/>
    </source>
</evidence>
<dbReference type="InterPro" id="IPR001303">
    <property type="entry name" value="Aldolase_II/adducin_N"/>
</dbReference>
<keyword evidence="2" id="KW-0456">Lyase</keyword>
<dbReference type="InterPro" id="IPR050197">
    <property type="entry name" value="Aldolase_class_II_sugar_metab"/>
</dbReference>
<dbReference type="InterPro" id="IPR036409">
    <property type="entry name" value="Aldolase_II/adducin_N_sf"/>
</dbReference>
<accession>A0A8J3GTA1</accession>
<evidence type="ECO:0000313" key="5">
    <source>
        <dbReference type="Proteomes" id="UP000617531"/>
    </source>
</evidence>
<dbReference type="PANTHER" id="PTHR22789">
    <property type="entry name" value="FUCULOSE PHOSPHATE ALDOLASE"/>
    <property type="match status" value="1"/>
</dbReference>
<evidence type="ECO:0000259" key="3">
    <source>
        <dbReference type="SMART" id="SM01007"/>
    </source>
</evidence>
<dbReference type="Proteomes" id="UP000617531">
    <property type="component" value="Unassembled WGS sequence"/>
</dbReference>
<dbReference type="EMBL" id="BNAI01000012">
    <property type="protein sequence ID" value="GHF26497.1"/>
    <property type="molecule type" value="Genomic_DNA"/>
</dbReference>
<dbReference type="RefSeq" id="WP_191284291.1">
    <property type="nucleotide sequence ID" value="NZ_BNAI01000012.1"/>
</dbReference>
<comment type="caution">
    <text evidence="4">The sequence shown here is derived from an EMBL/GenBank/DDBJ whole genome shotgun (WGS) entry which is preliminary data.</text>
</comment>
<name>A0A8J3GTA1_9MICO</name>
<dbReference type="SUPFAM" id="SSF53639">
    <property type="entry name" value="AraD/HMP-PK domain-like"/>
    <property type="match status" value="1"/>
</dbReference>
<sequence>MPESKNAHLVELARALGDASLNFVVLAEGNVSQRSSDSTLLVKASGRRMASADETDIVEVNETPLLELLDDPSADDGAVFTALSGSRIDPTAPMPSVETLLHVVCQQLAGVRFVAHTHPVEVNAVLCSVRPTALVDGALFPDQVVVLGRHQLLVPYADPGLALARLARQALDEHVLAHSSYPKAVYLQNHGLFALGESAQEVINITVMAQKVAQITLGALALGGPAFLTHDQAMRIDSRPDEVTRRAELVRTPK</sequence>
<proteinExistence type="predicted"/>
<feature type="domain" description="Class II aldolase/adducin N-terminal" evidence="3">
    <location>
        <begin position="7"/>
        <end position="217"/>
    </location>
</feature>
<dbReference type="Pfam" id="PF00596">
    <property type="entry name" value="Aldolase_II"/>
    <property type="match status" value="1"/>
</dbReference>
<keyword evidence="1" id="KW-0479">Metal-binding</keyword>
<reference evidence="4" key="2">
    <citation type="submission" date="2020-09" db="EMBL/GenBank/DDBJ databases">
        <authorList>
            <person name="Sun Q."/>
            <person name="Zhou Y."/>
        </authorList>
    </citation>
    <scope>NUCLEOTIDE SEQUENCE</scope>
    <source>
        <strain evidence="4">CGMCC 1.16548</strain>
    </source>
</reference>
<evidence type="ECO:0000313" key="4">
    <source>
        <dbReference type="EMBL" id="GHF26497.1"/>
    </source>
</evidence>
<dbReference type="GO" id="GO:0016832">
    <property type="term" value="F:aldehyde-lyase activity"/>
    <property type="evidence" value="ECO:0007669"/>
    <property type="project" value="TreeGrafter"/>
</dbReference>
<gene>
    <name evidence="4" type="ORF">GCM10011600_29330</name>
</gene>
<dbReference type="AlphaFoldDB" id="A0A8J3GTA1"/>
<keyword evidence="5" id="KW-1185">Reference proteome</keyword>
<organism evidence="4 5">
    <name type="scientific">Pseudolysinimonas yzui</name>
    <dbReference type="NCBI Taxonomy" id="2708254"/>
    <lineage>
        <taxon>Bacteria</taxon>
        <taxon>Bacillati</taxon>
        <taxon>Actinomycetota</taxon>
        <taxon>Actinomycetes</taxon>
        <taxon>Micrococcales</taxon>
        <taxon>Microbacteriaceae</taxon>
        <taxon>Pseudolysinimonas</taxon>
    </lineage>
</organism>
<dbReference type="GO" id="GO:0046872">
    <property type="term" value="F:metal ion binding"/>
    <property type="evidence" value="ECO:0007669"/>
    <property type="project" value="UniProtKB-KW"/>
</dbReference>
<dbReference type="PANTHER" id="PTHR22789:SF0">
    <property type="entry name" value="3-OXO-TETRONATE 4-PHOSPHATE DECARBOXYLASE-RELATED"/>
    <property type="match status" value="1"/>
</dbReference>